<proteinExistence type="predicted"/>
<protein>
    <submittedName>
        <fullName evidence="2">Uncharacterized protein</fullName>
    </submittedName>
</protein>
<dbReference type="Proteomes" id="UP000320762">
    <property type="component" value="Unassembled WGS sequence"/>
</dbReference>
<dbReference type="OrthoDB" id="3258282at2759"/>
<name>A0A550CME6_9AGAR</name>
<comment type="caution">
    <text evidence="2">The sequence shown here is derived from an EMBL/GenBank/DDBJ whole genome shotgun (WGS) entry which is preliminary data.</text>
</comment>
<accession>A0A550CME6</accession>
<feature type="region of interest" description="Disordered" evidence="1">
    <location>
        <begin position="140"/>
        <end position="162"/>
    </location>
</feature>
<reference evidence="2 3" key="1">
    <citation type="journal article" date="2019" name="New Phytol.">
        <title>Comparative genomics reveals unique wood-decay strategies and fruiting body development in the Schizophyllaceae.</title>
        <authorList>
            <person name="Almasi E."/>
            <person name="Sahu N."/>
            <person name="Krizsan K."/>
            <person name="Balint B."/>
            <person name="Kovacs G.M."/>
            <person name="Kiss B."/>
            <person name="Cseklye J."/>
            <person name="Drula E."/>
            <person name="Henrissat B."/>
            <person name="Nagy I."/>
            <person name="Chovatia M."/>
            <person name="Adam C."/>
            <person name="LaButti K."/>
            <person name="Lipzen A."/>
            <person name="Riley R."/>
            <person name="Grigoriev I.V."/>
            <person name="Nagy L.G."/>
        </authorList>
    </citation>
    <scope>NUCLEOTIDE SEQUENCE [LARGE SCALE GENOMIC DNA]</scope>
    <source>
        <strain evidence="2 3">NL-1724</strain>
    </source>
</reference>
<evidence type="ECO:0000256" key="1">
    <source>
        <dbReference type="SAM" id="MobiDB-lite"/>
    </source>
</evidence>
<keyword evidence="3" id="KW-1185">Reference proteome</keyword>
<dbReference type="STRING" id="97359.A0A550CME6"/>
<dbReference type="EMBL" id="VDMD01000004">
    <property type="protein sequence ID" value="TRM65965.1"/>
    <property type="molecule type" value="Genomic_DNA"/>
</dbReference>
<feature type="compositionally biased region" description="Basic and acidic residues" evidence="1">
    <location>
        <begin position="201"/>
        <end position="210"/>
    </location>
</feature>
<dbReference type="AlphaFoldDB" id="A0A550CME6"/>
<feature type="region of interest" description="Disordered" evidence="1">
    <location>
        <begin position="188"/>
        <end position="216"/>
    </location>
</feature>
<feature type="region of interest" description="Disordered" evidence="1">
    <location>
        <begin position="249"/>
        <end position="301"/>
    </location>
</feature>
<evidence type="ECO:0000313" key="2">
    <source>
        <dbReference type="EMBL" id="TRM65965.1"/>
    </source>
</evidence>
<sequence length="400" mass="45831">MQRQLSSSKQARHVPSLEYLRPSPVRGQLEPYDGRTARGWRYIQTTDTLNQLKVLLPPRTASLYAELLKAEEVELAKAPSVSWELILEIRHLKDRMVRKAQKLSPTPPPKRIGRGEAFTFQTVIAPSDFRLKEMEKWLHRQGAARPRSRSRSKLPPPVTRRVSQTIKRRNSFCCEHCSRIVAVHTDENPHRPASRAGVRIPEPEIVHDLPPRPSSRAHVREIVTDVQYAQRPPREEAMEAILSPLDGLDRARAFSPPPLPHPFRTTSGSADAPAEEIEEPREREPEPSPPQRQLHRRSSFKRQNAEFKTVSWALDNDECELSDYLEKAREAHASGRDWAEVRVVYLEQMNALRTLHDQVYSTLSRLSSETDHLQELDSAIKKQLSSLQSSFDAFEATSRE</sequence>
<organism evidence="2 3">
    <name type="scientific">Schizophyllum amplum</name>
    <dbReference type="NCBI Taxonomy" id="97359"/>
    <lineage>
        <taxon>Eukaryota</taxon>
        <taxon>Fungi</taxon>
        <taxon>Dikarya</taxon>
        <taxon>Basidiomycota</taxon>
        <taxon>Agaricomycotina</taxon>
        <taxon>Agaricomycetes</taxon>
        <taxon>Agaricomycetidae</taxon>
        <taxon>Agaricales</taxon>
        <taxon>Schizophyllaceae</taxon>
        <taxon>Schizophyllum</taxon>
    </lineage>
</organism>
<evidence type="ECO:0000313" key="3">
    <source>
        <dbReference type="Proteomes" id="UP000320762"/>
    </source>
</evidence>
<gene>
    <name evidence="2" type="ORF">BD626DRAFT_194837</name>
</gene>